<name>A0A0G4PSX4_PENC3</name>
<evidence type="ECO:0000313" key="3">
    <source>
        <dbReference type="Proteomes" id="UP000053732"/>
    </source>
</evidence>
<dbReference type="Proteomes" id="UP000053732">
    <property type="component" value="Unassembled WGS sequence"/>
</dbReference>
<evidence type="ECO:0000313" key="2">
    <source>
        <dbReference type="EMBL" id="CRL29485.1"/>
    </source>
</evidence>
<dbReference type="AlphaFoldDB" id="A0A0G4PSX4"/>
<sequence length="46" mass="5756">MIYRRIDKDWFMDVFERLRDIKEDYTTEEEEERSIDSSSDSDDLLY</sequence>
<feature type="region of interest" description="Disordered" evidence="1">
    <location>
        <begin position="26"/>
        <end position="46"/>
    </location>
</feature>
<dbReference type="EMBL" id="HG793169">
    <property type="protein sequence ID" value="CRL29485.1"/>
    <property type="molecule type" value="Genomic_DNA"/>
</dbReference>
<keyword evidence="3" id="KW-1185">Reference proteome</keyword>
<protein>
    <submittedName>
        <fullName evidence="2">Str. FM013</fullName>
    </submittedName>
</protein>
<evidence type="ECO:0000256" key="1">
    <source>
        <dbReference type="SAM" id="MobiDB-lite"/>
    </source>
</evidence>
<accession>A0A0G4PSX4</accession>
<organism evidence="2 3">
    <name type="scientific">Penicillium camemberti (strain FM 013)</name>
    <dbReference type="NCBI Taxonomy" id="1429867"/>
    <lineage>
        <taxon>Eukaryota</taxon>
        <taxon>Fungi</taxon>
        <taxon>Dikarya</taxon>
        <taxon>Ascomycota</taxon>
        <taxon>Pezizomycotina</taxon>
        <taxon>Eurotiomycetes</taxon>
        <taxon>Eurotiomycetidae</taxon>
        <taxon>Eurotiales</taxon>
        <taxon>Aspergillaceae</taxon>
        <taxon>Penicillium</taxon>
    </lineage>
</organism>
<proteinExistence type="predicted"/>
<reference evidence="2 3" key="1">
    <citation type="journal article" date="2014" name="Nat. Commun.">
        <title>Multiple recent horizontal transfers of a large genomic region in cheese making fungi.</title>
        <authorList>
            <person name="Cheeseman K."/>
            <person name="Ropars J."/>
            <person name="Renault P."/>
            <person name="Dupont J."/>
            <person name="Gouzy J."/>
            <person name="Branca A."/>
            <person name="Abraham A.L."/>
            <person name="Ceppi M."/>
            <person name="Conseiller E."/>
            <person name="Debuchy R."/>
            <person name="Malagnac F."/>
            <person name="Goarin A."/>
            <person name="Silar P."/>
            <person name="Lacoste S."/>
            <person name="Sallet E."/>
            <person name="Bensimon A."/>
            <person name="Giraud T."/>
            <person name="Brygoo Y."/>
        </authorList>
    </citation>
    <scope>NUCLEOTIDE SEQUENCE [LARGE SCALE GENOMIC DNA]</scope>
    <source>
        <strain evidence="3">FM 013</strain>
    </source>
</reference>
<gene>
    <name evidence="2" type="ORF">PCAMFM013_S036g000069</name>
</gene>